<comment type="caution">
    <text evidence="2">The sequence shown here is derived from an EMBL/GenBank/DDBJ whole genome shotgun (WGS) entry which is preliminary data.</text>
</comment>
<feature type="compositionally biased region" description="Polar residues" evidence="1">
    <location>
        <begin position="16"/>
        <end position="27"/>
    </location>
</feature>
<gene>
    <name evidence="2" type="ORF">A4A49_65464</name>
</gene>
<feature type="non-terminal residue" evidence="2">
    <location>
        <position position="104"/>
    </location>
</feature>
<protein>
    <submittedName>
        <fullName evidence="2">Uncharacterized protein</fullName>
    </submittedName>
</protein>
<dbReference type="Proteomes" id="UP000187609">
    <property type="component" value="Unassembled WGS sequence"/>
</dbReference>
<evidence type="ECO:0000256" key="1">
    <source>
        <dbReference type="SAM" id="MobiDB-lite"/>
    </source>
</evidence>
<sequence length="104" mass="11715">PKRGGQDQKDRPKVAEQQNRAAHQNEVTEIPAEECQTQKKKNFKGNNQNKRQQQVYMQKQPGTQQQQDTPAEQQASQQSGMPLINPPAQLERSVDSGAQNQPIP</sequence>
<reference evidence="2" key="1">
    <citation type="submission" date="2016-11" db="EMBL/GenBank/DDBJ databases">
        <title>The genome of Nicotiana attenuata.</title>
        <authorList>
            <person name="Xu S."/>
            <person name="Brockmoeller T."/>
            <person name="Gaquerel E."/>
            <person name="Navarro A."/>
            <person name="Kuhl H."/>
            <person name="Gase K."/>
            <person name="Ling Z."/>
            <person name="Zhou W."/>
            <person name="Kreitzer C."/>
            <person name="Stanke M."/>
            <person name="Tang H."/>
            <person name="Lyons E."/>
            <person name="Pandey P."/>
            <person name="Pandey S.P."/>
            <person name="Timmermann B."/>
            <person name="Baldwin I.T."/>
        </authorList>
    </citation>
    <scope>NUCLEOTIDE SEQUENCE [LARGE SCALE GENOMIC DNA]</scope>
    <source>
        <strain evidence="2">UT</strain>
    </source>
</reference>
<dbReference type="AlphaFoldDB" id="A0A1J6KJT6"/>
<evidence type="ECO:0000313" key="2">
    <source>
        <dbReference type="EMBL" id="OIT19529.1"/>
    </source>
</evidence>
<keyword evidence="3" id="KW-1185">Reference proteome</keyword>
<feature type="non-terminal residue" evidence="2">
    <location>
        <position position="1"/>
    </location>
</feature>
<accession>A0A1J6KJT6</accession>
<organism evidence="2 3">
    <name type="scientific">Nicotiana attenuata</name>
    <name type="common">Coyote tobacco</name>
    <dbReference type="NCBI Taxonomy" id="49451"/>
    <lineage>
        <taxon>Eukaryota</taxon>
        <taxon>Viridiplantae</taxon>
        <taxon>Streptophyta</taxon>
        <taxon>Embryophyta</taxon>
        <taxon>Tracheophyta</taxon>
        <taxon>Spermatophyta</taxon>
        <taxon>Magnoliopsida</taxon>
        <taxon>eudicotyledons</taxon>
        <taxon>Gunneridae</taxon>
        <taxon>Pentapetalae</taxon>
        <taxon>asterids</taxon>
        <taxon>lamiids</taxon>
        <taxon>Solanales</taxon>
        <taxon>Solanaceae</taxon>
        <taxon>Nicotianoideae</taxon>
        <taxon>Nicotianeae</taxon>
        <taxon>Nicotiana</taxon>
    </lineage>
</organism>
<dbReference type="Gramene" id="OIT19529">
    <property type="protein sequence ID" value="OIT19529"/>
    <property type="gene ID" value="A4A49_65464"/>
</dbReference>
<name>A0A1J6KJT6_NICAT</name>
<feature type="region of interest" description="Disordered" evidence="1">
    <location>
        <begin position="1"/>
        <end position="104"/>
    </location>
</feature>
<dbReference type="EMBL" id="MJEQ01006954">
    <property type="protein sequence ID" value="OIT19529.1"/>
    <property type="molecule type" value="Genomic_DNA"/>
</dbReference>
<feature type="compositionally biased region" description="Basic and acidic residues" evidence="1">
    <location>
        <begin position="1"/>
        <end position="14"/>
    </location>
</feature>
<feature type="compositionally biased region" description="Low complexity" evidence="1">
    <location>
        <begin position="44"/>
        <end position="78"/>
    </location>
</feature>
<proteinExistence type="predicted"/>
<evidence type="ECO:0000313" key="3">
    <source>
        <dbReference type="Proteomes" id="UP000187609"/>
    </source>
</evidence>